<proteinExistence type="predicted"/>
<protein>
    <recommendedName>
        <fullName evidence="3">Peptidase</fullName>
    </recommendedName>
</protein>
<dbReference type="EMBL" id="PPEG02000003">
    <property type="protein sequence ID" value="PWN62943.1"/>
    <property type="molecule type" value="Genomic_DNA"/>
</dbReference>
<sequence>MMKHFIFLFLIFISCSKVESQQLNSMNVPQERISEVKNYIKGKEYNQELAVFINFKMPSGKYRYFIYNLKKNTIVQQAVVSHGSGSVIPRSDALKFSNTEGSYQSSLGKYAIGESYVGKFGKAYRLKGLDSTNSNAMQRAIVLHSYGCIPDAESQTPACLSLGCPMLSVNALKETAKYIDQSTKPVILYAFY</sequence>
<evidence type="ECO:0000313" key="1">
    <source>
        <dbReference type="EMBL" id="PWN62943.1"/>
    </source>
</evidence>
<dbReference type="PANTHER" id="PTHR38477:SF1">
    <property type="entry name" value="MUREIN L,D-TRANSPEPTIDASE CATALYTIC DOMAIN FAMILY PROTEIN"/>
    <property type="match status" value="1"/>
</dbReference>
<dbReference type="Pfam" id="PF13645">
    <property type="entry name" value="YkuD_2"/>
    <property type="match status" value="1"/>
</dbReference>
<dbReference type="PANTHER" id="PTHR38477">
    <property type="entry name" value="HYPOTHETICAL EXPORTED PROTEIN"/>
    <property type="match status" value="1"/>
</dbReference>
<evidence type="ECO:0008006" key="3">
    <source>
        <dbReference type="Google" id="ProtNLM"/>
    </source>
</evidence>
<accession>A0A316WRG3</accession>
<dbReference type="Proteomes" id="UP000236413">
    <property type="component" value="Unassembled WGS sequence"/>
</dbReference>
<reference evidence="1 2" key="1">
    <citation type="submission" date="2018-04" db="EMBL/GenBank/DDBJ databases">
        <title>Chryseobacterium oncorhynchi 701B-08T from rainbow trout, and Chryseobacterium viscerum 687B-08T from diseased fish.</title>
        <authorList>
            <person name="Jeong J.-J."/>
            <person name="Lee Y.J."/>
            <person name="Pathiraja D."/>
            <person name="Park B."/>
            <person name="Choi I.-G."/>
            <person name="Kim K.D."/>
        </authorList>
    </citation>
    <scope>NUCLEOTIDE SEQUENCE [LARGE SCALE GENOMIC DNA]</scope>
    <source>
        <strain evidence="1 2">687B-08</strain>
    </source>
</reference>
<dbReference type="PROSITE" id="PS51257">
    <property type="entry name" value="PROKAR_LIPOPROTEIN"/>
    <property type="match status" value="1"/>
</dbReference>
<comment type="caution">
    <text evidence="1">The sequence shown here is derived from an EMBL/GenBank/DDBJ whole genome shotgun (WGS) entry which is preliminary data.</text>
</comment>
<name>A0A316WRG3_9FLAO</name>
<evidence type="ECO:0000313" key="2">
    <source>
        <dbReference type="Proteomes" id="UP000236413"/>
    </source>
</evidence>
<dbReference type="AlphaFoldDB" id="A0A316WRG3"/>
<organism evidence="1 2">
    <name type="scientific">Chryseobacterium viscerum</name>
    <dbReference type="NCBI Taxonomy" id="1037377"/>
    <lineage>
        <taxon>Bacteria</taxon>
        <taxon>Pseudomonadati</taxon>
        <taxon>Bacteroidota</taxon>
        <taxon>Flavobacteriia</taxon>
        <taxon>Flavobacteriales</taxon>
        <taxon>Weeksellaceae</taxon>
        <taxon>Chryseobacterium group</taxon>
        <taxon>Chryseobacterium</taxon>
    </lineage>
</organism>
<dbReference type="InterPro" id="IPR032676">
    <property type="entry name" value="YkuD_2"/>
</dbReference>
<gene>
    <name evidence="1" type="ORF">C1634_009220</name>
</gene>